<dbReference type="Proteomes" id="UP000195766">
    <property type="component" value="Unassembled WGS sequence"/>
</dbReference>
<sequence length="220" mass="23308">MTDLVLKAEPDWAGAAQALIDGLHGQSTPDARVTVLQRVCDGLGEALYPGFVKLLAAVARFGDEEARRLAADALARALTTDRLPATRLPAWGAAAFSSLSGPGGGLMTNARSVGPLEFLCVWLTRDVVGQPLEDEAFERAAALVLTLIQTSPEAARLYAGKLAADADSPTEGLHNRQSRRLVRLTAEGLAAGRAPAETARAVLDAARADRDQGRWDFTPR</sequence>
<dbReference type="RefSeq" id="WP_087139963.1">
    <property type="nucleotide sequence ID" value="NZ_FUIE01000034.1"/>
</dbReference>
<gene>
    <name evidence="1" type="ORF">FM111_05915</name>
</gene>
<dbReference type="EMBL" id="FUIE01000034">
    <property type="protein sequence ID" value="SJM57528.1"/>
    <property type="molecule type" value="Genomic_DNA"/>
</dbReference>
<proteinExistence type="predicted"/>
<evidence type="ECO:0000313" key="2">
    <source>
        <dbReference type="Proteomes" id="UP000195766"/>
    </source>
</evidence>
<evidence type="ECO:0000313" key="1">
    <source>
        <dbReference type="EMBL" id="SJM57528.1"/>
    </source>
</evidence>
<name>A0A1R4FNL2_BREDI</name>
<accession>A0A1R4FNL2</accession>
<dbReference type="OrthoDB" id="7186127at2"/>
<reference evidence="1 2" key="1">
    <citation type="submission" date="2017-02" db="EMBL/GenBank/DDBJ databases">
        <authorList>
            <person name="Peterson S.W."/>
        </authorList>
    </citation>
    <scope>NUCLEOTIDE SEQUENCE [LARGE SCALE GENOMIC DNA]</scope>
    <source>
        <strain evidence="1 2">3F5N</strain>
    </source>
</reference>
<organism evidence="1 2">
    <name type="scientific">Brevundimonas diminuta 3F5N</name>
    <dbReference type="NCBI Taxonomy" id="1255603"/>
    <lineage>
        <taxon>Bacteria</taxon>
        <taxon>Pseudomonadati</taxon>
        <taxon>Pseudomonadota</taxon>
        <taxon>Alphaproteobacteria</taxon>
        <taxon>Caulobacterales</taxon>
        <taxon>Caulobacteraceae</taxon>
        <taxon>Brevundimonas</taxon>
    </lineage>
</organism>
<protein>
    <submittedName>
        <fullName evidence="1">Uncharacterized protein</fullName>
    </submittedName>
</protein>
<dbReference type="AlphaFoldDB" id="A0A1R4FNL2"/>